<protein>
    <submittedName>
        <fullName evidence="1">Uncharacterized protein</fullName>
    </submittedName>
</protein>
<reference evidence="1 2" key="1">
    <citation type="journal article" date="2018" name="Front. Plant Sci.">
        <title>Red Clover (Trifolium pratense) and Zigzag Clover (T. medium) - A Picture of Genomic Similarities and Differences.</title>
        <authorList>
            <person name="Dluhosova J."/>
            <person name="Istvanek J."/>
            <person name="Nedelnik J."/>
            <person name="Repkova J."/>
        </authorList>
    </citation>
    <scope>NUCLEOTIDE SEQUENCE [LARGE SCALE GENOMIC DNA]</scope>
    <source>
        <strain evidence="2">cv. 10/8</strain>
        <tissue evidence="1">Leaf</tissue>
    </source>
</reference>
<dbReference type="AlphaFoldDB" id="A0A392MWG4"/>
<evidence type="ECO:0000313" key="2">
    <source>
        <dbReference type="Proteomes" id="UP000265520"/>
    </source>
</evidence>
<evidence type="ECO:0000313" key="1">
    <source>
        <dbReference type="EMBL" id="MCH91642.1"/>
    </source>
</evidence>
<dbReference type="EMBL" id="LXQA010020844">
    <property type="protein sequence ID" value="MCH91642.1"/>
    <property type="molecule type" value="Genomic_DNA"/>
</dbReference>
<dbReference type="Proteomes" id="UP000265520">
    <property type="component" value="Unassembled WGS sequence"/>
</dbReference>
<sequence length="125" mass="13226">MTPRGCVGDSLNAVSGPPVYDVICSGFSFKLWKSSSYIMSHELPSSIKIRETSQLAIIASIKRGSSSLVVSSTSLWSPKPKIGLLADFGVALVVLHLTMPNDSCGMTPPKMVPMVGCCSYLSIGT</sequence>
<organism evidence="1 2">
    <name type="scientific">Trifolium medium</name>
    <dbReference type="NCBI Taxonomy" id="97028"/>
    <lineage>
        <taxon>Eukaryota</taxon>
        <taxon>Viridiplantae</taxon>
        <taxon>Streptophyta</taxon>
        <taxon>Embryophyta</taxon>
        <taxon>Tracheophyta</taxon>
        <taxon>Spermatophyta</taxon>
        <taxon>Magnoliopsida</taxon>
        <taxon>eudicotyledons</taxon>
        <taxon>Gunneridae</taxon>
        <taxon>Pentapetalae</taxon>
        <taxon>rosids</taxon>
        <taxon>fabids</taxon>
        <taxon>Fabales</taxon>
        <taxon>Fabaceae</taxon>
        <taxon>Papilionoideae</taxon>
        <taxon>50 kb inversion clade</taxon>
        <taxon>NPAAA clade</taxon>
        <taxon>Hologalegina</taxon>
        <taxon>IRL clade</taxon>
        <taxon>Trifolieae</taxon>
        <taxon>Trifolium</taxon>
    </lineage>
</organism>
<proteinExistence type="predicted"/>
<accession>A0A392MWG4</accession>
<comment type="caution">
    <text evidence="1">The sequence shown here is derived from an EMBL/GenBank/DDBJ whole genome shotgun (WGS) entry which is preliminary data.</text>
</comment>
<gene>
    <name evidence="1" type="ORF">A2U01_0012571</name>
</gene>
<name>A0A392MWG4_9FABA</name>
<keyword evidence="2" id="KW-1185">Reference proteome</keyword>